<dbReference type="InterPro" id="IPR006118">
    <property type="entry name" value="Recombinase_CS"/>
</dbReference>
<evidence type="ECO:0000313" key="8">
    <source>
        <dbReference type="EMBL" id="BAJ83158.1"/>
    </source>
</evidence>
<dbReference type="RefSeq" id="WP_013635088.1">
    <property type="nucleotide sequence ID" value="NC_015179.1"/>
</dbReference>
<evidence type="ECO:0000313" key="9">
    <source>
        <dbReference type="Proteomes" id="UP000007100"/>
    </source>
</evidence>
<keyword evidence="2" id="KW-0229">DNA integration</keyword>
<keyword evidence="3" id="KW-0230">DNA invertase</keyword>
<dbReference type="FunFam" id="3.40.50.1390:FF:000001">
    <property type="entry name" value="DNA recombinase"/>
    <property type="match status" value="1"/>
</dbReference>
<organism evidence="8 9">
    <name type="scientific">Acidiphilium multivorum (strain DSM 11245 / JCM 8867 / NBRC 100883 / AIU 301)</name>
    <dbReference type="NCBI Taxonomy" id="926570"/>
    <lineage>
        <taxon>Bacteria</taxon>
        <taxon>Pseudomonadati</taxon>
        <taxon>Pseudomonadota</taxon>
        <taxon>Alphaproteobacteria</taxon>
        <taxon>Acetobacterales</taxon>
        <taxon>Acidocellaceae</taxon>
        <taxon>Acidiphilium</taxon>
    </lineage>
</organism>
<dbReference type="Proteomes" id="UP000007100">
    <property type="component" value="Plasmid pACMV3"/>
</dbReference>
<accession>F0J7U1</accession>
<keyword evidence="4" id="KW-0238">DNA-binding</keyword>
<dbReference type="PANTHER" id="PTHR30461:SF2">
    <property type="entry name" value="SERINE RECOMBINASE PINE-RELATED"/>
    <property type="match status" value="1"/>
</dbReference>
<dbReference type="PROSITE" id="PS51736">
    <property type="entry name" value="RECOMBINASES_3"/>
    <property type="match status" value="1"/>
</dbReference>
<evidence type="ECO:0000256" key="2">
    <source>
        <dbReference type="ARBA" id="ARBA00022908"/>
    </source>
</evidence>
<dbReference type="Pfam" id="PF00239">
    <property type="entry name" value="Resolvase"/>
    <property type="match status" value="1"/>
</dbReference>
<feature type="active site" description="O-(5'-phospho-DNA)-serine intermediate" evidence="6">
    <location>
        <position position="10"/>
    </location>
</feature>
<dbReference type="GO" id="GO:0015074">
    <property type="term" value="P:DNA integration"/>
    <property type="evidence" value="ECO:0007669"/>
    <property type="project" value="UniProtKB-KW"/>
</dbReference>
<dbReference type="EMBL" id="AP012038">
    <property type="protein sequence ID" value="BAJ83158.1"/>
    <property type="molecule type" value="Genomic_DNA"/>
</dbReference>
<keyword evidence="5" id="KW-0233">DNA recombination</keyword>
<dbReference type="PANTHER" id="PTHR30461">
    <property type="entry name" value="DNA-INVERTASE FROM LAMBDOID PROPHAGE"/>
    <property type="match status" value="1"/>
</dbReference>
<dbReference type="AlphaFoldDB" id="F0J7U1"/>
<dbReference type="InterPro" id="IPR006119">
    <property type="entry name" value="Resolv_N"/>
</dbReference>
<evidence type="ECO:0000259" key="7">
    <source>
        <dbReference type="PROSITE" id="PS51736"/>
    </source>
</evidence>
<dbReference type="KEGG" id="amv:ACMV_P3_00090"/>
<geneLocation type="plasmid" evidence="8 9">
    <name>pACMV3</name>
</geneLocation>
<keyword evidence="9" id="KW-1185">Reference proteome</keyword>
<dbReference type="SUPFAM" id="SSF53041">
    <property type="entry name" value="Resolvase-like"/>
    <property type="match status" value="1"/>
</dbReference>
<gene>
    <name evidence="8" type="ordered locus">ACMV_P3_00090</name>
</gene>
<protein>
    <submittedName>
        <fullName evidence="8">Putative resolvase</fullName>
    </submittedName>
</protein>
<name>F0J7U1_ACIMA</name>
<dbReference type="PROSITE" id="PS00398">
    <property type="entry name" value="RECOMBINASES_2"/>
    <property type="match status" value="1"/>
</dbReference>
<keyword evidence="8" id="KW-0614">Plasmid</keyword>
<dbReference type="InterPro" id="IPR050639">
    <property type="entry name" value="SSR_resolvase"/>
</dbReference>
<dbReference type="OrthoDB" id="2290206at2"/>
<dbReference type="SMART" id="SM00857">
    <property type="entry name" value="Resolvase"/>
    <property type="match status" value="1"/>
</dbReference>
<feature type="domain" description="Resolvase/invertase-type recombinase catalytic" evidence="7">
    <location>
        <begin position="2"/>
        <end position="137"/>
    </location>
</feature>
<dbReference type="HOGENOM" id="CLU_010686_8_0_5"/>
<dbReference type="GO" id="GO:0000150">
    <property type="term" value="F:DNA strand exchange activity"/>
    <property type="evidence" value="ECO:0007669"/>
    <property type="project" value="UniProtKB-KW"/>
</dbReference>
<dbReference type="InterPro" id="IPR036162">
    <property type="entry name" value="Resolvase-like_N_sf"/>
</dbReference>
<evidence type="ECO:0000256" key="5">
    <source>
        <dbReference type="ARBA" id="ARBA00023172"/>
    </source>
</evidence>
<comment type="similarity">
    <text evidence="1">Belongs to the site-specific recombinase resolvase family.</text>
</comment>
<reference evidence="8 9" key="1">
    <citation type="submission" date="2010-12" db="EMBL/GenBank/DDBJ databases">
        <title>Whole genome sequence of Acidiphilium multivorum AIU301.</title>
        <authorList>
            <person name="Narita-Yamada S."/>
            <person name="Nakamura S."/>
            <person name="Ito N."/>
            <person name="Takarada H."/>
            <person name="Katano Y."/>
            <person name="Nakazawa H."/>
            <person name="Hosoyama A."/>
            <person name="Yamada R."/>
            <person name="Fujita N."/>
        </authorList>
    </citation>
    <scope>NUCLEOTIDE SEQUENCE [LARGE SCALE GENOMIC DNA]</scope>
    <source>
        <strain evidence="9">DSM 11245 / JCM 8867 / AIU301</strain>
        <plasmid evidence="8 9">pACMV3</plasmid>
    </source>
</reference>
<evidence type="ECO:0000256" key="6">
    <source>
        <dbReference type="PIRSR" id="PIRSR606118-50"/>
    </source>
</evidence>
<evidence type="ECO:0000256" key="4">
    <source>
        <dbReference type="ARBA" id="ARBA00023125"/>
    </source>
</evidence>
<proteinExistence type="inferred from homology"/>
<dbReference type="GO" id="GO:0003677">
    <property type="term" value="F:DNA binding"/>
    <property type="evidence" value="ECO:0007669"/>
    <property type="project" value="UniProtKB-KW"/>
</dbReference>
<dbReference type="CDD" id="cd03768">
    <property type="entry name" value="SR_ResInv"/>
    <property type="match status" value="1"/>
</dbReference>
<sequence length="208" mass="22854">MSMVGYARVSTREERQIFDRQMDALTVAGCERIFEDRGSGARSDRPGIKACLDYLRRGDVLVVLDLDRLGRLAGELIGLVDDLEARGVGFRALNTAFDTTTPAGRAFLQIQAAFAEMERNVIRQRVREGIVAARARGRKGGRPRMMTAERLRYAQHLMADSTRSIPSICRELGGIPASTLYHYMKADGTLKSPGIKLLGNAAVALEAV</sequence>
<evidence type="ECO:0000256" key="3">
    <source>
        <dbReference type="ARBA" id="ARBA00023100"/>
    </source>
</evidence>
<dbReference type="Gene3D" id="3.40.50.1390">
    <property type="entry name" value="Resolvase, N-terminal catalytic domain"/>
    <property type="match status" value="1"/>
</dbReference>
<evidence type="ECO:0000256" key="1">
    <source>
        <dbReference type="ARBA" id="ARBA00009913"/>
    </source>
</evidence>